<feature type="coiled-coil region" evidence="1">
    <location>
        <begin position="275"/>
        <end position="373"/>
    </location>
</feature>
<dbReference type="AlphaFoldDB" id="A0A1M6SG64"/>
<accession>A0A1M6SG64</accession>
<protein>
    <submittedName>
        <fullName evidence="3">Plasmid recombination enzyme</fullName>
    </submittedName>
</protein>
<feature type="compositionally biased region" description="Gly residues" evidence="2">
    <location>
        <begin position="464"/>
        <end position="475"/>
    </location>
</feature>
<evidence type="ECO:0000313" key="3">
    <source>
        <dbReference type="EMBL" id="SHK43675.1"/>
    </source>
</evidence>
<keyword evidence="1" id="KW-0175">Coiled coil</keyword>
<dbReference type="GO" id="GO:0003677">
    <property type="term" value="F:DNA binding"/>
    <property type="evidence" value="ECO:0007669"/>
    <property type="project" value="InterPro"/>
</dbReference>
<dbReference type="Gene3D" id="1.10.287.1490">
    <property type="match status" value="1"/>
</dbReference>
<gene>
    <name evidence="3" type="ORF">SAMN05216463_103173</name>
</gene>
<organism evidence="3 4">
    <name type="scientific">Xylanibacter ruminicola</name>
    <name type="common">Prevotella ruminicola</name>
    <dbReference type="NCBI Taxonomy" id="839"/>
    <lineage>
        <taxon>Bacteria</taxon>
        <taxon>Pseudomonadati</taxon>
        <taxon>Bacteroidota</taxon>
        <taxon>Bacteroidia</taxon>
        <taxon>Bacteroidales</taxon>
        <taxon>Prevotellaceae</taxon>
        <taxon>Xylanibacter</taxon>
    </lineage>
</organism>
<dbReference type="GO" id="GO:0006310">
    <property type="term" value="P:DNA recombination"/>
    <property type="evidence" value="ECO:0007669"/>
    <property type="project" value="InterPro"/>
</dbReference>
<dbReference type="Gene3D" id="3.30.930.30">
    <property type="match status" value="1"/>
</dbReference>
<dbReference type="OrthoDB" id="1079314at2"/>
<reference evidence="3 4" key="1">
    <citation type="submission" date="2016-11" db="EMBL/GenBank/DDBJ databases">
        <authorList>
            <person name="Jaros S."/>
            <person name="Januszkiewicz K."/>
            <person name="Wedrychowicz H."/>
        </authorList>
    </citation>
    <scope>NUCLEOTIDE SEQUENCE [LARGE SCALE GENOMIC DNA]</scope>
    <source>
        <strain evidence="3 4">KHT3</strain>
    </source>
</reference>
<evidence type="ECO:0000313" key="4">
    <source>
        <dbReference type="Proteomes" id="UP000184130"/>
    </source>
</evidence>
<feature type="region of interest" description="Disordered" evidence="2">
    <location>
        <begin position="461"/>
        <end position="483"/>
    </location>
</feature>
<sequence length="508" mass="57624">MAKEQKQVCDLKSGKRMTVAQSNEHLRVGESSAWNAKRAGNLDLTRSHLNFEVGKGGVILEVDKKTSIPQRIKSIFAERGIKDPNAGLSDEALEKPRVGVRTHANIILNGSTETMRKLAFGNQDVKYEKDADNSHVTRCKDIETWAVDMYNFIAKKYGEENIAAFVVHLDESNPHCHCTLLPITKTNKLSWVEVFSGKDKYEFGQRLRQLHDELAEVNDKWGLKRGDSILETGAQHKSYLQWLKEQVATNKETIKVQVQTIQENKDQLYLINAAIKRAETKLKGLTTMVKNLENKKQQIDDQIRTLDKELENGKASNREELEALKQKLNAEREKIEANIADKNEKLNAATSELQELAQRKAKLKENYDELQRKVNKELPTIFDKATHDMSVSLWEETVQNFKKDKADFEQFSRELPPNLRVKFDSLLEDSVLVEMAEHGNDIAATAAALFLGYVDKATDFAESNGGGGASPGTGWGRKEDEDEEAYKRRCCIMGRMMMRPAGRKLKRS</sequence>
<dbReference type="Pfam" id="PF01076">
    <property type="entry name" value="Mob_Pre"/>
    <property type="match status" value="1"/>
</dbReference>
<evidence type="ECO:0000256" key="1">
    <source>
        <dbReference type="SAM" id="Coils"/>
    </source>
</evidence>
<dbReference type="NCBIfam" id="NF041497">
    <property type="entry name" value="MobV"/>
    <property type="match status" value="1"/>
</dbReference>
<dbReference type="EMBL" id="FRBD01000003">
    <property type="protein sequence ID" value="SHK43675.1"/>
    <property type="molecule type" value="Genomic_DNA"/>
</dbReference>
<dbReference type="InterPro" id="IPR001668">
    <property type="entry name" value="Mob_Pre"/>
</dbReference>
<evidence type="ECO:0000256" key="2">
    <source>
        <dbReference type="SAM" id="MobiDB-lite"/>
    </source>
</evidence>
<dbReference type="CDD" id="cd17242">
    <property type="entry name" value="MobM_relaxase"/>
    <property type="match status" value="1"/>
</dbReference>
<name>A0A1M6SG64_XYLRU</name>
<dbReference type="RefSeq" id="WP_073205121.1">
    <property type="nucleotide sequence ID" value="NZ_FRBD01000003.1"/>
</dbReference>
<dbReference type="Proteomes" id="UP000184130">
    <property type="component" value="Unassembled WGS sequence"/>
</dbReference>
<proteinExistence type="predicted"/>